<dbReference type="AlphaFoldDB" id="A0ABD4HNX2"/>
<comment type="caution">
    <text evidence="2">The sequence shown here is derived from an EMBL/GenBank/DDBJ whole genome shotgun (WGS) entry which is preliminary data.</text>
</comment>
<dbReference type="Pfam" id="PF01610">
    <property type="entry name" value="DDE_Tnp_ISL3"/>
    <property type="match status" value="1"/>
</dbReference>
<proteinExistence type="predicted"/>
<evidence type="ECO:0000259" key="1">
    <source>
        <dbReference type="Pfam" id="PF01610"/>
    </source>
</evidence>
<gene>
    <name evidence="2" type="ORF">HWH42_11630</name>
</gene>
<dbReference type="RefSeq" id="WP_178244000.1">
    <property type="nucleotide sequence ID" value="NZ_JABXJK010000063.1"/>
</dbReference>
<feature type="domain" description="Transposase IS204/IS1001/IS1096/IS1165 DDE" evidence="1">
    <location>
        <begin position="7"/>
        <end position="72"/>
    </location>
</feature>
<organism evidence="2 3">
    <name type="scientific">Enterococcus gallinarum</name>
    <dbReference type="NCBI Taxonomy" id="1353"/>
    <lineage>
        <taxon>Bacteria</taxon>
        <taxon>Bacillati</taxon>
        <taxon>Bacillota</taxon>
        <taxon>Bacilli</taxon>
        <taxon>Lactobacillales</taxon>
        <taxon>Enterococcaceae</taxon>
        <taxon>Enterococcus</taxon>
    </lineage>
</organism>
<evidence type="ECO:0000313" key="2">
    <source>
        <dbReference type="EMBL" id="MBA0973214.1"/>
    </source>
</evidence>
<dbReference type="InterPro" id="IPR002560">
    <property type="entry name" value="Transposase_DDE"/>
</dbReference>
<sequence>MKSINQELLAAFETKDFTAFFELIDTLLASLDKVFKKVILSLNKYKKGITNAMIYPYSNEKIEAKNTHIKTKNAYPTDLDHLRT</sequence>
<reference evidence="2 3" key="1">
    <citation type="submission" date="2020-06" db="EMBL/GenBank/DDBJ databases">
        <title>Crossreactivity between MHC class I-restricted antigens from cancer cells and an enterococcal bacteriophage.</title>
        <authorList>
            <person name="Fluckiger A."/>
            <person name="Daillere R."/>
            <person name="Sassi M."/>
            <person name="Cattoir V."/>
            <person name="Kroemer G."/>
            <person name="Zitvogel L."/>
        </authorList>
    </citation>
    <scope>NUCLEOTIDE SEQUENCE [LARGE SCALE GENOMIC DNA]</scope>
    <source>
        <strain evidence="2 3">EG4</strain>
    </source>
</reference>
<evidence type="ECO:0000313" key="3">
    <source>
        <dbReference type="Proteomes" id="UP000571857"/>
    </source>
</evidence>
<protein>
    <submittedName>
        <fullName evidence="2">Transposase</fullName>
    </submittedName>
</protein>
<accession>A0ABD4HNX2</accession>
<dbReference type="Proteomes" id="UP000571857">
    <property type="component" value="Unassembled WGS sequence"/>
</dbReference>
<dbReference type="EMBL" id="JABXJK010000063">
    <property type="protein sequence ID" value="MBA0973214.1"/>
    <property type="molecule type" value="Genomic_DNA"/>
</dbReference>
<name>A0ABD4HNX2_ENTGA</name>